<gene>
    <name evidence="1" type="ORF">HPB49_001425</name>
</gene>
<dbReference type="Proteomes" id="UP000821865">
    <property type="component" value="Chromosome 3"/>
</dbReference>
<reference evidence="1" key="1">
    <citation type="submission" date="2020-05" db="EMBL/GenBank/DDBJ databases">
        <title>Large-scale comparative analyses of tick genomes elucidate their genetic diversity and vector capacities.</title>
        <authorList>
            <person name="Jia N."/>
            <person name="Wang J."/>
            <person name="Shi W."/>
            <person name="Du L."/>
            <person name="Sun Y."/>
            <person name="Zhan W."/>
            <person name="Jiang J."/>
            <person name="Wang Q."/>
            <person name="Zhang B."/>
            <person name="Ji P."/>
            <person name="Sakyi L.B."/>
            <person name="Cui X."/>
            <person name="Yuan T."/>
            <person name="Jiang B."/>
            <person name="Yang W."/>
            <person name="Lam T.T.-Y."/>
            <person name="Chang Q."/>
            <person name="Ding S."/>
            <person name="Wang X."/>
            <person name="Zhu J."/>
            <person name="Ruan X."/>
            <person name="Zhao L."/>
            <person name="Wei J."/>
            <person name="Que T."/>
            <person name="Du C."/>
            <person name="Cheng J."/>
            <person name="Dai P."/>
            <person name="Han X."/>
            <person name="Huang E."/>
            <person name="Gao Y."/>
            <person name="Liu J."/>
            <person name="Shao H."/>
            <person name="Ye R."/>
            <person name="Li L."/>
            <person name="Wei W."/>
            <person name="Wang X."/>
            <person name="Wang C."/>
            <person name="Yang T."/>
            <person name="Huo Q."/>
            <person name="Li W."/>
            <person name="Guo W."/>
            <person name="Chen H."/>
            <person name="Zhou L."/>
            <person name="Ni X."/>
            <person name="Tian J."/>
            <person name="Zhou Y."/>
            <person name="Sheng Y."/>
            <person name="Liu T."/>
            <person name="Pan Y."/>
            <person name="Xia L."/>
            <person name="Li J."/>
            <person name="Zhao F."/>
            <person name="Cao W."/>
        </authorList>
    </citation>
    <scope>NUCLEOTIDE SEQUENCE</scope>
    <source>
        <strain evidence="1">Dsil-2018</strain>
    </source>
</reference>
<keyword evidence="2" id="KW-1185">Reference proteome</keyword>
<organism evidence="1 2">
    <name type="scientific">Dermacentor silvarum</name>
    <name type="common">Tick</name>
    <dbReference type="NCBI Taxonomy" id="543639"/>
    <lineage>
        <taxon>Eukaryota</taxon>
        <taxon>Metazoa</taxon>
        <taxon>Ecdysozoa</taxon>
        <taxon>Arthropoda</taxon>
        <taxon>Chelicerata</taxon>
        <taxon>Arachnida</taxon>
        <taxon>Acari</taxon>
        <taxon>Parasitiformes</taxon>
        <taxon>Ixodida</taxon>
        <taxon>Ixodoidea</taxon>
        <taxon>Ixodidae</taxon>
        <taxon>Rhipicephalinae</taxon>
        <taxon>Dermacentor</taxon>
    </lineage>
</organism>
<comment type="caution">
    <text evidence="1">The sequence shown here is derived from an EMBL/GenBank/DDBJ whole genome shotgun (WGS) entry which is preliminary data.</text>
</comment>
<evidence type="ECO:0000313" key="2">
    <source>
        <dbReference type="Proteomes" id="UP000821865"/>
    </source>
</evidence>
<dbReference type="EMBL" id="CM023472">
    <property type="protein sequence ID" value="KAH7958421.1"/>
    <property type="molecule type" value="Genomic_DNA"/>
</dbReference>
<protein>
    <submittedName>
        <fullName evidence="1">Uncharacterized protein</fullName>
    </submittedName>
</protein>
<proteinExistence type="predicted"/>
<sequence>MGHKDFKCSNGWLERFKKRHSVTSKSIVDESAAVNRDTVDVWRQHRLQALFEKYEDKDIYNLDEATFFYKMLPNCTFTTAVRSLSGGKQSKERVTMLFGSNATGEHKLPLLILENAKQPQCFRNATIPKECIYRSNE</sequence>
<accession>A0ACB8D1X7</accession>
<name>A0ACB8D1X7_DERSI</name>
<evidence type="ECO:0000313" key="1">
    <source>
        <dbReference type="EMBL" id="KAH7958421.1"/>
    </source>
</evidence>